<dbReference type="PANTHER" id="PTHR25462:SF296">
    <property type="entry name" value="MEIOTIC P26, ISOFORM F"/>
    <property type="match status" value="1"/>
</dbReference>
<feature type="domain" description="B box-type" evidence="4">
    <location>
        <begin position="244"/>
        <end position="291"/>
    </location>
</feature>
<evidence type="ECO:0000313" key="5">
    <source>
        <dbReference type="EMBL" id="CAG9322258.1"/>
    </source>
</evidence>
<gene>
    <name evidence="5" type="ORF">BSTOLATCC_MIC30632</name>
</gene>
<dbReference type="PROSITE" id="PS50119">
    <property type="entry name" value="ZF_BBOX"/>
    <property type="match status" value="2"/>
</dbReference>
<dbReference type="EMBL" id="CAJZBQ010000030">
    <property type="protein sequence ID" value="CAG9322258.1"/>
    <property type="molecule type" value="Genomic_DNA"/>
</dbReference>
<evidence type="ECO:0000259" key="4">
    <source>
        <dbReference type="PROSITE" id="PS50119"/>
    </source>
</evidence>
<dbReference type="Proteomes" id="UP001162131">
    <property type="component" value="Unassembled WGS sequence"/>
</dbReference>
<dbReference type="Pfam" id="PF00643">
    <property type="entry name" value="zf-B_box"/>
    <property type="match status" value="2"/>
</dbReference>
<name>A0AAU9JN16_9CILI</name>
<evidence type="ECO:0000313" key="6">
    <source>
        <dbReference type="Proteomes" id="UP001162131"/>
    </source>
</evidence>
<keyword evidence="6" id="KW-1185">Reference proteome</keyword>
<dbReference type="InterPro" id="IPR049808">
    <property type="entry name" value="CONSTANS-like_Bbox1"/>
</dbReference>
<dbReference type="GO" id="GO:0008270">
    <property type="term" value="F:zinc ion binding"/>
    <property type="evidence" value="ECO:0007669"/>
    <property type="project" value="UniProtKB-KW"/>
</dbReference>
<dbReference type="GO" id="GO:0061630">
    <property type="term" value="F:ubiquitin protein ligase activity"/>
    <property type="evidence" value="ECO:0007669"/>
    <property type="project" value="TreeGrafter"/>
</dbReference>
<evidence type="ECO:0000256" key="1">
    <source>
        <dbReference type="ARBA" id="ARBA00022723"/>
    </source>
</evidence>
<dbReference type="Gene3D" id="3.30.160.60">
    <property type="entry name" value="Classic Zinc Finger"/>
    <property type="match status" value="1"/>
</dbReference>
<dbReference type="InterPro" id="IPR047153">
    <property type="entry name" value="TRIM45/56/19-like"/>
</dbReference>
<proteinExistence type="predicted"/>
<keyword evidence="2" id="KW-0862">Zinc</keyword>
<evidence type="ECO:0000256" key="3">
    <source>
        <dbReference type="PROSITE-ProRule" id="PRU00024"/>
    </source>
</evidence>
<feature type="domain" description="B box-type" evidence="4">
    <location>
        <begin position="191"/>
        <end position="239"/>
    </location>
</feature>
<keyword evidence="1" id="KW-0479">Metal-binding</keyword>
<comment type="caution">
    <text evidence="5">The sequence shown here is derived from an EMBL/GenBank/DDBJ whole genome shotgun (WGS) entry which is preliminary data.</text>
</comment>
<keyword evidence="3" id="KW-0863">Zinc-finger</keyword>
<dbReference type="AlphaFoldDB" id="A0AAU9JN16"/>
<dbReference type="SUPFAM" id="SSF57845">
    <property type="entry name" value="B-box zinc-binding domain"/>
    <property type="match status" value="1"/>
</dbReference>
<reference evidence="5" key="1">
    <citation type="submission" date="2021-09" db="EMBL/GenBank/DDBJ databases">
        <authorList>
            <consortium name="AG Swart"/>
            <person name="Singh M."/>
            <person name="Singh A."/>
            <person name="Seah K."/>
            <person name="Emmerich C."/>
        </authorList>
    </citation>
    <scope>NUCLEOTIDE SEQUENCE</scope>
    <source>
        <strain evidence="5">ATCC30299</strain>
    </source>
</reference>
<dbReference type="CDD" id="cd19756">
    <property type="entry name" value="Bbox2"/>
    <property type="match status" value="1"/>
</dbReference>
<dbReference type="InterPro" id="IPR000315">
    <property type="entry name" value="Znf_B-box"/>
</dbReference>
<evidence type="ECO:0000256" key="2">
    <source>
        <dbReference type="ARBA" id="ARBA00022833"/>
    </source>
</evidence>
<sequence length="521" mass="58613">MSSLSRDFLLRQTKIAPTSNEWAQLEYSLQLSIGSTAPVVKQIWSVASAHQAINFDKRTQGVLVLDSWIDTSSLDENNRLEDVCSKGFKCPPGGVYFRIGNVQLANGPLAYNKTYEFLLVKVGIGKSYSINAATVESDSLQVPRGYDSIYLYNPSSEESSYNHNYGIFDPSQLLALFVVHFELDPNLEEGLNAPICDICQEAQAVVYCEADEASLCLDCDDDHHNRGNRLMQKHKRINISEKPKRFGNCPYHPDTKVEFFCTVCHVPVCVNCKMVGNHSTPETSTHTFAKIGDAYLRALNESTQPDPVLEQRKLILNQLLESIDKRMGEVKSNAEQIEAKIYKILQDALLQLQEHTQGKVSALLCAELEIKRQLEQIAWIECFLKYQQEVLSPAQFMLSWGRHLNLRNDIFTSNEVSELNVILPDIKIEGNINVTTEAAIRKYGQQSDVQSVASSTPKTSTSKFRSQIFNRYQGNNAYEKTPSSVLKQIIPSKPTEALAMKFSSVLNMDSGRRSPRSDYSQ</sequence>
<dbReference type="CDD" id="cd19821">
    <property type="entry name" value="Bbox1_BBX-like"/>
    <property type="match status" value="1"/>
</dbReference>
<organism evidence="5 6">
    <name type="scientific">Blepharisma stoltei</name>
    <dbReference type="NCBI Taxonomy" id="1481888"/>
    <lineage>
        <taxon>Eukaryota</taxon>
        <taxon>Sar</taxon>
        <taxon>Alveolata</taxon>
        <taxon>Ciliophora</taxon>
        <taxon>Postciliodesmatophora</taxon>
        <taxon>Heterotrichea</taxon>
        <taxon>Heterotrichida</taxon>
        <taxon>Blepharismidae</taxon>
        <taxon>Blepharisma</taxon>
    </lineage>
</organism>
<protein>
    <recommendedName>
        <fullName evidence="4">B box-type domain-containing protein</fullName>
    </recommendedName>
</protein>
<accession>A0AAU9JN16</accession>
<dbReference type="SMART" id="SM00336">
    <property type="entry name" value="BBOX"/>
    <property type="match status" value="2"/>
</dbReference>
<dbReference type="PANTHER" id="PTHR25462">
    <property type="entry name" value="BONUS, ISOFORM C-RELATED"/>
    <property type="match status" value="1"/>
</dbReference>